<feature type="compositionally biased region" description="Acidic residues" evidence="1">
    <location>
        <begin position="356"/>
        <end position="366"/>
    </location>
</feature>
<evidence type="ECO:0000313" key="3">
    <source>
        <dbReference type="Proteomes" id="UP001586593"/>
    </source>
</evidence>
<feature type="compositionally biased region" description="Polar residues" evidence="1">
    <location>
        <begin position="251"/>
        <end position="264"/>
    </location>
</feature>
<comment type="caution">
    <text evidence="2">The sequence shown here is derived from an EMBL/GenBank/DDBJ whole genome shotgun (WGS) entry which is preliminary data.</text>
</comment>
<reference evidence="2 3" key="1">
    <citation type="journal article" date="2024" name="Commun. Biol.">
        <title>Comparative genomic analysis of thermophilic fungi reveals convergent evolutionary adaptations and gene losses.</title>
        <authorList>
            <person name="Steindorff A.S."/>
            <person name="Aguilar-Pontes M.V."/>
            <person name="Robinson A.J."/>
            <person name="Andreopoulos B."/>
            <person name="LaButti K."/>
            <person name="Kuo A."/>
            <person name="Mondo S."/>
            <person name="Riley R."/>
            <person name="Otillar R."/>
            <person name="Haridas S."/>
            <person name="Lipzen A."/>
            <person name="Grimwood J."/>
            <person name="Schmutz J."/>
            <person name="Clum A."/>
            <person name="Reid I.D."/>
            <person name="Moisan M.C."/>
            <person name="Butler G."/>
            <person name="Nguyen T.T.M."/>
            <person name="Dewar K."/>
            <person name="Conant G."/>
            <person name="Drula E."/>
            <person name="Henrissat B."/>
            <person name="Hansel C."/>
            <person name="Singer S."/>
            <person name="Hutchinson M.I."/>
            <person name="de Vries R.P."/>
            <person name="Natvig D.O."/>
            <person name="Powell A.J."/>
            <person name="Tsang A."/>
            <person name="Grigoriev I.V."/>
        </authorList>
    </citation>
    <scope>NUCLEOTIDE SEQUENCE [LARGE SCALE GENOMIC DNA]</scope>
    <source>
        <strain evidence="2 3">ATCC 24622</strain>
    </source>
</reference>
<protein>
    <submittedName>
        <fullName evidence="2">Uncharacterized protein</fullName>
    </submittedName>
</protein>
<name>A0ABR3XM77_9PEZI</name>
<dbReference type="EMBL" id="JAZHXJ010000069">
    <property type="protein sequence ID" value="KAL1877089.1"/>
    <property type="molecule type" value="Genomic_DNA"/>
</dbReference>
<feature type="region of interest" description="Disordered" evidence="1">
    <location>
        <begin position="220"/>
        <end position="264"/>
    </location>
</feature>
<evidence type="ECO:0000256" key="1">
    <source>
        <dbReference type="SAM" id="MobiDB-lite"/>
    </source>
</evidence>
<accession>A0ABR3XM77</accession>
<gene>
    <name evidence="2" type="ORF">VTK73DRAFT_8897</name>
</gene>
<keyword evidence="3" id="KW-1185">Reference proteome</keyword>
<evidence type="ECO:0000313" key="2">
    <source>
        <dbReference type="EMBL" id="KAL1877089.1"/>
    </source>
</evidence>
<feature type="region of interest" description="Disordered" evidence="1">
    <location>
        <begin position="345"/>
        <end position="383"/>
    </location>
</feature>
<dbReference type="Proteomes" id="UP001586593">
    <property type="component" value="Unassembled WGS sequence"/>
</dbReference>
<sequence length="405" mass="44556">MELYQDRSASISTSPYDPPPIALHDFISRDLKSACSTLDGSLHPAFPLVDREDTSSSRLDQVCDGKHFRYIARDLLSRPVPSSVAQEEASVRLELQIQSSRVKLAGDENETGRDYDLVDEIIPSSTPQSVAALADISPTQPDWRTIRRRVITGKKGTTADWICGWSGEVSECGDSAYCACSDTPLGPQTIQADSALDERGKKVFYSRLIRKRILASGRDIDGTGGANHSISPPKRQAANKEGTWTRENQKGVDNTSVPEDPESSNLHTQILLCRNCARPAFQELPPDDADDFVWKKRAGIGERARNLVIQMFGGQNKEARPSPSLRQNTATTKAGLVTAVHNQVDKSGSAGLDGAYSDEDDEDDLDLDKLSRSTHGGRVAERQARLRRAQRLLQRSHFDIGYRPG</sequence>
<proteinExistence type="predicted"/>
<organism evidence="2 3">
    <name type="scientific">Phialemonium thermophilum</name>
    <dbReference type="NCBI Taxonomy" id="223376"/>
    <lineage>
        <taxon>Eukaryota</taxon>
        <taxon>Fungi</taxon>
        <taxon>Dikarya</taxon>
        <taxon>Ascomycota</taxon>
        <taxon>Pezizomycotina</taxon>
        <taxon>Sordariomycetes</taxon>
        <taxon>Sordariomycetidae</taxon>
        <taxon>Cephalothecales</taxon>
        <taxon>Cephalothecaceae</taxon>
        <taxon>Phialemonium</taxon>
    </lineage>
</organism>